<evidence type="ECO:0008006" key="4">
    <source>
        <dbReference type="Google" id="ProtNLM"/>
    </source>
</evidence>
<dbReference type="RefSeq" id="WP_018576398.1">
    <property type="nucleotide sequence ID" value="NZ_KB892385.1"/>
</dbReference>
<feature type="signal peptide" evidence="1">
    <location>
        <begin position="1"/>
        <end position="18"/>
    </location>
</feature>
<organism evidence="2 3">
    <name type="scientific">Legionella shakespearei DSM 23087</name>
    <dbReference type="NCBI Taxonomy" id="1122169"/>
    <lineage>
        <taxon>Bacteria</taxon>
        <taxon>Pseudomonadati</taxon>
        <taxon>Pseudomonadota</taxon>
        <taxon>Gammaproteobacteria</taxon>
        <taxon>Legionellales</taxon>
        <taxon>Legionellaceae</taxon>
        <taxon>Legionella</taxon>
    </lineage>
</organism>
<comment type="caution">
    <text evidence="2">The sequence shown here is derived from an EMBL/GenBank/DDBJ whole genome shotgun (WGS) entry which is preliminary data.</text>
</comment>
<dbReference type="STRING" id="1122169.Lsha_2236"/>
<dbReference type="Proteomes" id="UP000054600">
    <property type="component" value="Unassembled WGS sequence"/>
</dbReference>
<sequence>MRYTAFFPALLLVSSVHASTWHAEVAPYLWASGLKGTVQIADKQVNVDERFVDLIKELKFGAMLWAQAYNDEVGVFFNGLYTKVSDAQTRDKMSIDSTSQMTIAAAGMSRRIYLQQTKTHYLEPYIGVRYTNNTTELSIGRFHAGQREAWTDGIIGSRFNYIVTPAFNLEAMLDFGRGNNSSSYNWGAFAGYQSPNHFKNTRFYLGYRFLHQNYSHGQGIHYFKWNMNIAGPVAGFAYHFG</sequence>
<dbReference type="PATRIC" id="fig|1122169.6.peg.2567"/>
<protein>
    <recommendedName>
        <fullName evidence="4">Outer membrane protein beta-barrel domain-containing protein</fullName>
    </recommendedName>
</protein>
<keyword evidence="1" id="KW-0732">Signal</keyword>
<gene>
    <name evidence="2" type="ORF">Lsha_2236</name>
</gene>
<evidence type="ECO:0000313" key="3">
    <source>
        <dbReference type="Proteomes" id="UP000054600"/>
    </source>
</evidence>
<dbReference type="eggNOG" id="COG2067">
    <property type="taxonomic scope" value="Bacteria"/>
</dbReference>
<evidence type="ECO:0000313" key="2">
    <source>
        <dbReference type="EMBL" id="KTD57851.1"/>
    </source>
</evidence>
<feature type="chain" id="PRO_5006917762" description="Outer membrane protein beta-barrel domain-containing protein" evidence="1">
    <location>
        <begin position="19"/>
        <end position="241"/>
    </location>
</feature>
<proteinExistence type="predicted"/>
<name>A0A0W0YLZ5_9GAMM</name>
<dbReference type="AlphaFoldDB" id="A0A0W0YLZ5"/>
<evidence type="ECO:0000256" key="1">
    <source>
        <dbReference type="SAM" id="SignalP"/>
    </source>
</evidence>
<reference evidence="2 3" key="1">
    <citation type="submission" date="2015-11" db="EMBL/GenBank/DDBJ databases">
        <title>Genomic analysis of 38 Legionella species identifies large and diverse effector repertoires.</title>
        <authorList>
            <person name="Burstein D."/>
            <person name="Amaro F."/>
            <person name="Zusman T."/>
            <person name="Lifshitz Z."/>
            <person name="Cohen O."/>
            <person name="Gilbert J.A."/>
            <person name="Pupko T."/>
            <person name="Shuman H.A."/>
            <person name="Segal G."/>
        </authorList>
    </citation>
    <scope>NUCLEOTIDE SEQUENCE [LARGE SCALE GENOMIC DNA]</scope>
    <source>
        <strain evidence="2 3">ATCC 49655</strain>
    </source>
</reference>
<keyword evidence="3" id="KW-1185">Reference proteome</keyword>
<accession>A0A0W0YLZ5</accession>
<dbReference type="EMBL" id="LNYW01000061">
    <property type="protein sequence ID" value="KTD57851.1"/>
    <property type="molecule type" value="Genomic_DNA"/>
</dbReference>
<dbReference type="OrthoDB" id="6555107at2"/>